<evidence type="ECO:0000256" key="5">
    <source>
        <dbReference type="RuleBase" id="RU000437"/>
    </source>
</evidence>
<dbReference type="NCBIfam" id="TIGR01488">
    <property type="entry name" value="HAD-SF-IB"/>
    <property type="match status" value="1"/>
</dbReference>
<dbReference type="InterPro" id="IPR013328">
    <property type="entry name" value="6PGD_dom2"/>
</dbReference>
<keyword evidence="2 5" id="KW-0560">Oxidoreductase</keyword>
<dbReference type="EC" id="1.1.1.8" evidence="6"/>
<dbReference type="InterPro" id="IPR006168">
    <property type="entry name" value="G3P_DH_NAD-dep"/>
</dbReference>
<dbReference type="Gene3D" id="3.40.50.720">
    <property type="entry name" value="NAD(P)-binding Rossmann-like Domain"/>
    <property type="match status" value="1"/>
</dbReference>
<dbReference type="PANTHER" id="PTHR11728:SF8">
    <property type="entry name" value="GLYCEROL-3-PHOSPHATE DEHYDROGENASE [NAD(+)]-RELATED"/>
    <property type="match status" value="1"/>
</dbReference>
<protein>
    <recommendedName>
        <fullName evidence="6">Glycerol-3-phosphate dehydrogenase [NAD(+)]</fullName>
        <ecNumber evidence="6">1.1.1.8</ecNumber>
    </recommendedName>
</protein>
<sequence>MRVDKLKTSAMQSARHGARAPCLPRYSVSTLRTALSTSLPYTPSSAQRTAISCRAITEVGESTSPTVPTSISISPDAVEILATPTWEEESTPFPINPVREPTPNVLELWQTADAVCFDVDCTIVKNDGLDLLAEFMGAGEQVEALTKQAMDGTMHLDTALEECLRILDCTPDDIKAFLKAHPPESRINEGVVQLVSSLKARGIEVYLISAEFREIISPIAKYLQIPSKNVIANRMNWQWDDETGEPTKLVGFDMSLPTSRNNGKPEAIAKLRQTFPYNTIVMVGDGVTDLEAVHEVDGADLFIGYGGNVQRRKVMQEADWFVIHFDELIKALKRRKVAMIGAGAMACAAMHVLSQNIESDDPAHLFDAQVKLWLHDSEFEGRLLSETVDETKENPKYMPGVYLGKGVVTETNLLECVRDADILVFCVPHQFIHGMCKKLIGKVKDDAIAISLTKGMRVRAEGPQLVSQMVKKMLGIDCSVLMGANIANEIGEEQLTEAVIGYYNRDNAKVFQKLFDREYFNITLIPDAPGAEMCGTLKNVVAIGAGLVDGLGYGSNSKAAIMRQGLAEMKRFSKALYPTIRDETILESCGVADLIATCYGGRNRRCAEKWAQLQVEGNPKTFTEIESELLGGQKLQGTLTTNEVYEIIEMRGWELEYPLFTTVYRIINDKIPALMIMNYKEAARVKLGPEPHSIAIALKKRRNPLPTVDV</sequence>
<dbReference type="Gene3D" id="1.10.150.210">
    <property type="entry name" value="Phosphoserine phosphatase, domain 2"/>
    <property type="match status" value="1"/>
</dbReference>
<evidence type="ECO:0000256" key="3">
    <source>
        <dbReference type="ARBA" id="ARBA00023027"/>
    </source>
</evidence>
<evidence type="ECO:0000256" key="4">
    <source>
        <dbReference type="ARBA" id="ARBA00048683"/>
    </source>
</evidence>
<comment type="similarity">
    <text evidence="1 5">Belongs to the NAD-dependent glycerol-3-phosphate dehydrogenase family.</text>
</comment>
<dbReference type="GO" id="GO:0005975">
    <property type="term" value="P:carbohydrate metabolic process"/>
    <property type="evidence" value="ECO:0007669"/>
    <property type="project" value="InterPro"/>
</dbReference>
<dbReference type="InterPro" id="IPR023214">
    <property type="entry name" value="HAD_sf"/>
</dbReference>
<dbReference type="InterPro" id="IPR017751">
    <property type="entry name" value="G3P_DH_NAD-dep_euk"/>
</dbReference>
<dbReference type="GO" id="GO:0042803">
    <property type="term" value="F:protein homodimerization activity"/>
    <property type="evidence" value="ECO:0007669"/>
    <property type="project" value="InterPro"/>
</dbReference>
<dbReference type="InterPro" id="IPR008927">
    <property type="entry name" value="6-PGluconate_DH-like_C_sf"/>
</dbReference>
<dbReference type="Gene3D" id="3.40.50.1000">
    <property type="entry name" value="HAD superfamily/HAD-like"/>
    <property type="match status" value="1"/>
</dbReference>
<dbReference type="SUPFAM" id="SSF56784">
    <property type="entry name" value="HAD-like"/>
    <property type="match status" value="1"/>
</dbReference>
<accession>A0A7D7LA59</accession>
<dbReference type="SUPFAM" id="SSF51735">
    <property type="entry name" value="NAD(P)-binding Rossmann-fold domains"/>
    <property type="match status" value="1"/>
</dbReference>
<dbReference type="SUPFAM" id="SSF48179">
    <property type="entry name" value="6-phosphogluconate dehydrogenase C-terminal domain-like"/>
    <property type="match status" value="1"/>
</dbReference>
<dbReference type="EMBL" id="MT362555">
    <property type="protein sequence ID" value="QMS78864.1"/>
    <property type="molecule type" value="Genomic_DNA"/>
</dbReference>
<dbReference type="Pfam" id="PF12710">
    <property type="entry name" value="HAD"/>
    <property type="match status" value="1"/>
</dbReference>
<dbReference type="InterPro" id="IPR011128">
    <property type="entry name" value="G3P_DH_NAD-dep_N"/>
</dbReference>
<dbReference type="AlphaFoldDB" id="A0A7D7LA59"/>
<dbReference type="NCBIfam" id="TIGR03376">
    <property type="entry name" value="glycerol3P_DH"/>
    <property type="match status" value="1"/>
</dbReference>
<feature type="domain" description="Glycerol-3-phosphate dehydrogenase NAD-dependent C-terminal" evidence="8">
    <location>
        <begin position="527"/>
        <end position="674"/>
    </location>
</feature>
<evidence type="ECO:0000256" key="6">
    <source>
        <dbReference type="RuleBase" id="RU361243"/>
    </source>
</evidence>
<name>A0A7D7LA59_9CHLO</name>
<evidence type="ECO:0000313" key="9">
    <source>
        <dbReference type="EMBL" id="QMS78864.1"/>
    </source>
</evidence>
<keyword evidence="3 5" id="KW-0520">NAD</keyword>
<dbReference type="GO" id="GO:0046168">
    <property type="term" value="P:glycerol-3-phosphate catabolic process"/>
    <property type="evidence" value="ECO:0007669"/>
    <property type="project" value="UniProtKB-UniRule"/>
</dbReference>
<dbReference type="InterPro" id="IPR036412">
    <property type="entry name" value="HAD-like_sf"/>
</dbReference>
<evidence type="ECO:0000256" key="1">
    <source>
        <dbReference type="ARBA" id="ARBA00011009"/>
    </source>
</evidence>
<feature type="domain" description="Glycerol-3-phosphate dehydrogenase NAD-dependent N-terminal" evidence="7">
    <location>
        <begin position="336"/>
        <end position="507"/>
    </location>
</feature>
<organism evidence="9">
    <name type="scientific">Chlamydomonas sp. ICE-MDV</name>
    <dbReference type="NCBI Taxonomy" id="1983280"/>
    <lineage>
        <taxon>Eukaryota</taxon>
        <taxon>Viridiplantae</taxon>
        <taxon>Chlorophyta</taxon>
        <taxon>core chlorophytes</taxon>
        <taxon>Chlorophyceae</taxon>
        <taxon>CS clade</taxon>
        <taxon>Chlamydomonadales</taxon>
        <taxon>Chlamydomonadaceae</taxon>
        <taxon>Chlamydomonas</taxon>
    </lineage>
</organism>
<proteinExistence type="inferred from homology"/>
<dbReference type="PANTHER" id="PTHR11728">
    <property type="entry name" value="GLYCEROL-3-PHOSPHATE DEHYDROGENASE"/>
    <property type="match status" value="1"/>
</dbReference>
<evidence type="ECO:0000256" key="2">
    <source>
        <dbReference type="ARBA" id="ARBA00023002"/>
    </source>
</evidence>
<dbReference type="InterPro" id="IPR036291">
    <property type="entry name" value="NAD(P)-bd_dom_sf"/>
</dbReference>
<dbReference type="Pfam" id="PF01210">
    <property type="entry name" value="NAD_Gly3P_dh_N"/>
    <property type="match status" value="1"/>
</dbReference>
<dbReference type="FunFam" id="1.10.1040.10:FF:000004">
    <property type="entry name" value="Glycerol-3-phosphate dehydrogenase [NAD(+)]"/>
    <property type="match status" value="1"/>
</dbReference>
<dbReference type="GO" id="GO:0141152">
    <property type="term" value="F:glycerol-3-phosphate dehydrogenase (NAD+) activity"/>
    <property type="evidence" value="ECO:0007669"/>
    <property type="project" value="UniProtKB-UniRule"/>
</dbReference>
<reference evidence="9" key="1">
    <citation type="submission" date="2020-04" db="EMBL/GenBank/DDBJ databases">
        <authorList>
            <person name="Raymond J."/>
            <person name="Morgan-Kiss R."/>
            <person name="Smith D."/>
            <person name="Cvetkovska M."/>
            <person name="Zhang X."/>
            <person name="Humer N."/>
        </authorList>
    </citation>
    <scope>NUCLEOTIDE SEQUENCE</scope>
</reference>
<evidence type="ECO:0000259" key="8">
    <source>
        <dbReference type="Pfam" id="PF07479"/>
    </source>
</evidence>
<dbReference type="PROSITE" id="PS00957">
    <property type="entry name" value="NAD_G3PDH"/>
    <property type="match status" value="1"/>
</dbReference>
<dbReference type="GO" id="GO:0005829">
    <property type="term" value="C:cytosol"/>
    <property type="evidence" value="ECO:0007669"/>
    <property type="project" value="TreeGrafter"/>
</dbReference>
<dbReference type="InterPro" id="IPR006109">
    <property type="entry name" value="G3P_DH_NAD-dep_C"/>
</dbReference>
<comment type="catalytic activity">
    <reaction evidence="4 6">
        <text>sn-glycerol 3-phosphate + NAD(+) = dihydroxyacetone phosphate + NADH + H(+)</text>
        <dbReference type="Rhea" id="RHEA:11092"/>
        <dbReference type="ChEBI" id="CHEBI:15378"/>
        <dbReference type="ChEBI" id="CHEBI:57540"/>
        <dbReference type="ChEBI" id="CHEBI:57597"/>
        <dbReference type="ChEBI" id="CHEBI:57642"/>
        <dbReference type="ChEBI" id="CHEBI:57945"/>
        <dbReference type="EC" id="1.1.1.8"/>
    </reaction>
</comment>
<evidence type="ECO:0000259" key="7">
    <source>
        <dbReference type="Pfam" id="PF01210"/>
    </source>
</evidence>
<dbReference type="Pfam" id="PF07479">
    <property type="entry name" value="NAD_Gly3P_dh_C"/>
    <property type="match status" value="1"/>
</dbReference>
<dbReference type="Gene3D" id="1.10.1040.10">
    <property type="entry name" value="N-(1-d-carboxylethyl)-l-norvaline Dehydrogenase, domain 2"/>
    <property type="match status" value="1"/>
</dbReference>
<dbReference type="GO" id="GO:0051287">
    <property type="term" value="F:NAD binding"/>
    <property type="evidence" value="ECO:0007669"/>
    <property type="project" value="UniProtKB-UniRule"/>
</dbReference>
<dbReference type="PRINTS" id="PR00077">
    <property type="entry name" value="GPDHDRGNASE"/>
</dbReference>